<sequence length="173" mass="18202">MASSRKIGPAGGPAGRLQRRVVQVVEYAAAVILAGIMLLTIVDVVARYLFRKPMAASFEVTEMAMQVMIYLCMAVAMAGNDHIRVTLIDPVLERLPRLAGWIERISGMAVASALFGTGLAVMGVAQGKAGEVTAVLGLPIAPAAWAIACALILSAALAAYAAVRKTHKDERND</sequence>
<dbReference type="GO" id="GO:0022857">
    <property type="term" value="F:transmembrane transporter activity"/>
    <property type="evidence" value="ECO:0007669"/>
    <property type="project" value="UniProtKB-UniRule"/>
</dbReference>
<dbReference type="OrthoDB" id="2877624at2"/>
<evidence type="ECO:0000256" key="5">
    <source>
        <dbReference type="ARBA" id="ARBA00022692"/>
    </source>
</evidence>
<evidence type="ECO:0000256" key="8">
    <source>
        <dbReference type="ARBA" id="ARBA00038436"/>
    </source>
</evidence>
<comment type="function">
    <text evidence="9">Part of the tripartite ATP-independent periplasmic (TRAP) transport system.</text>
</comment>
<dbReference type="GO" id="GO:0005886">
    <property type="term" value="C:plasma membrane"/>
    <property type="evidence" value="ECO:0007669"/>
    <property type="project" value="UniProtKB-SubCell"/>
</dbReference>
<dbReference type="eggNOG" id="COG3090">
    <property type="taxonomic scope" value="Bacteria"/>
</dbReference>
<dbReference type="Pfam" id="PF04290">
    <property type="entry name" value="DctQ"/>
    <property type="match status" value="1"/>
</dbReference>
<keyword evidence="3" id="KW-1003">Cell membrane</keyword>
<dbReference type="InterPro" id="IPR055348">
    <property type="entry name" value="DctQ"/>
</dbReference>
<evidence type="ECO:0000256" key="7">
    <source>
        <dbReference type="ARBA" id="ARBA00023136"/>
    </source>
</evidence>
<evidence type="ECO:0000256" key="6">
    <source>
        <dbReference type="ARBA" id="ARBA00022989"/>
    </source>
</evidence>
<dbReference type="HOGENOM" id="CLU_086356_8_6_5"/>
<name>A0A011VAI9_9HYPH</name>
<feature type="transmembrane region" description="Helical" evidence="9">
    <location>
        <begin position="63"/>
        <end position="80"/>
    </location>
</feature>
<comment type="subunit">
    <text evidence="9">The complex comprises the extracytoplasmic solute receptor protein and the two transmembrane proteins.</text>
</comment>
<keyword evidence="5 9" id="KW-0812">Transmembrane</keyword>
<keyword evidence="2 9" id="KW-0813">Transport</keyword>
<proteinExistence type="inferred from homology"/>
<gene>
    <name evidence="11" type="ORF">BG36_07080</name>
    <name evidence="12" type="ORF">DES43_11011</name>
</gene>
<evidence type="ECO:0000256" key="4">
    <source>
        <dbReference type="ARBA" id="ARBA00022519"/>
    </source>
</evidence>
<comment type="caution">
    <text evidence="11">The sequence shown here is derived from an EMBL/GenBank/DDBJ whole genome shotgun (WGS) entry which is preliminary data.</text>
</comment>
<evidence type="ECO:0000256" key="2">
    <source>
        <dbReference type="ARBA" id="ARBA00022448"/>
    </source>
</evidence>
<dbReference type="PANTHER" id="PTHR35011">
    <property type="entry name" value="2,3-DIKETO-L-GULONATE TRAP TRANSPORTER SMALL PERMEASE PROTEIN YIAM"/>
    <property type="match status" value="1"/>
</dbReference>
<dbReference type="PANTHER" id="PTHR35011:SF2">
    <property type="entry name" value="2,3-DIKETO-L-GULONATE TRAP TRANSPORTER SMALL PERMEASE PROTEIN YIAM"/>
    <property type="match status" value="1"/>
</dbReference>
<dbReference type="EMBL" id="JENY01000019">
    <property type="protein sequence ID" value="EXL05445.1"/>
    <property type="molecule type" value="Genomic_DNA"/>
</dbReference>
<dbReference type="EMBL" id="SNZF01000010">
    <property type="protein sequence ID" value="TDR35205.1"/>
    <property type="molecule type" value="Genomic_DNA"/>
</dbReference>
<evidence type="ECO:0000313" key="11">
    <source>
        <dbReference type="EMBL" id="EXL05445.1"/>
    </source>
</evidence>
<dbReference type="Proteomes" id="UP000019849">
    <property type="component" value="Unassembled WGS sequence"/>
</dbReference>
<comment type="similarity">
    <text evidence="8 9">Belongs to the TRAP transporter small permease family.</text>
</comment>
<keyword evidence="14" id="KW-1185">Reference proteome</keyword>
<evidence type="ECO:0000313" key="13">
    <source>
        <dbReference type="Proteomes" id="UP000019849"/>
    </source>
</evidence>
<evidence type="ECO:0000256" key="9">
    <source>
        <dbReference type="RuleBase" id="RU369079"/>
    </source>
</evidence>
<evidence type="ECO:0000313" key="14">
    <source>
        <dbReference type="Proteomes" id="UP000294958"/>
    </source>
</evidence>
<dbReference type="AlphaFoldDB" id="A0A011VAI9"/>
<evidence type="ECO:0000256" key="1">
    <source>
        <dbReference type="ARBA" id="ARBA00004429"/>
    </source>
</evidence>
<feature type="transmembrane region" description="Helical" evidence="9">
    <location>
        <begin position="21"/>
        <end position="43"/>
    </location>
</feature>
<dbReference type="RefSeq" id="WP_035027528.1">
    <property type="nucleotide sequence ID" value="NZ_KK073891.1"/>
</dbReference>
<dbReference type="PATRIC" id="fig|69279.3.peg.2804"/>
<reference evidence="12 14" key="2">
    <citation type="submission" date="2019-03" db="EMBL/GenBank/DDBJ databases">
        <title>Genomic Encyclopedia of Type Strains, Phase IV (KMG-IV): sequencing the most valuable type-strain genomes for metagenomic binning, comparative biology and taxonomic classification.</title>
        <authorList>
            <person name="Goeker M."/>
        </authorList>
    </citation>
    <scope>NUCLEOTIDE SEQUENCE [LARGE SCALE GENOMIC DNA]</scope>
    <source>
        <strain evidence="12 14">DSM 11603</strain>
    </source>
</reference>
<dbReference type="GO" id="GO:0015740">
    <property type="term" value="P:C4-dicarboxylate transport"/>
    <property type="evidence" value="ECO:0007669"/>
    <property type="project" value="TreeGrafter"/>
</dbReference>
<organism evidence="11 13">
    <name type="scientific">Aquamicrobium defluvii</name>
    <dbReference type="NCBI Taxonomy" id="69279"/>
    <lineage>
        <taxon>Bacteria</taxon>
        <taxon>Pseudomonadati</taxon>
        <taxon>Pseudomonadota</taxon>
        <taxon>Alphaproteobacteria</taxon>
        <taxon>Hyphomicrobiales</taxon>
        <taxon>Phyllobacteriaceae</taxon>
        <taxon>Aquamicrobium</taxon>
    </lineage>
</organism>
<feature type="transmembrane region" description="Helical" evidence="9">
    <location>
        <begin position="101"/>
        <end position="123"/>
    </location>
</feature>
<dbReference type="STRING" id="69279.BG36_07080"/>
<reference evidence="11 13" key="1">
    <citation type="submission" date="2014-02" db="EMBL/GenBank/DDBJ databases">
        <title>Aquamicrobium defluvii Genome sequencing.</title>
        <authorList>
            <person name="Wang X."/>
        </authorList>
    </citation>
    <scope>NUCLEOTIDE SEQUENCE [LARGE SCALE GENOMIC DNA]</scope>
    <source>
        <strain evidence="11 13">W13Z1</strain>
    </source>
</reference>
<keyword evidence="4 9" id="KW-0997">Cell inner membrane</keyword>
<feature type="transmembrane region" description="Helical" evidence="9">
    <location>
        <begin position="143"/>
        <end position="163"/>
    </location>
</feature>
<feature type="domain" description="Tripartite ATP-independent periplasmic transporters DctQ component" evidence="10">
    <location>
        <begin position="36"/>
        <end position="165"/>
    </location>
</feature>
<evidence type="ECO:0000313" key="12">
    <source>
        <dbReference type="EMBL" id="TDR35205.1"/>
    </source>
</evidence>
<dbReference type="InterPro" id="IPR007387">
    <property type="entry name" value="TRAP_DctQ"/>
</dbReference>
<accession>A0A011VAI9</accession>
<comment type="subcellular location">
    <subcellularLocation>
        <location evidence="1 9">Cell inner membrane</location>
        <topology evidence="1 9">Multi-pass membrane protein</topology>
    </subcellularLocation>
</comment>
<keyword evidence="6 9" id="KW-1133">Transmembrane helix</keyword>
<keyword evidence="7 9" id="KW-0472">Membrane</keyword>
<evidence type="ECO:0000256" key="3">
    <source>
        <dbReference type="ARBA" id="ARBA00022475"/>
    </source>
</evidence>
<evidence type="ECO:0000259" key="10">
    <source>
        <dbReference type="Pfam" id="PF04290"/>
    </source>
</evidence>
<dbReference type="Proteomes" id="UP000294958">
    <property type="component" value="Unassembled WGS sequence"/>
</dbReference>
<protein>
    <recommendedName>
        <fullName evidence="9">TRAP transporter small permease protein</fullName>
    </recommendedName>
</protein>